<dbReference type="Pfam" id="PF08450">
    <property type="entry name" value="SGL"/>
    <property type="match status" value="1"/>
</dbReference>
<dbReference type="AlphaFoldDB" id="A0A1H8Z055"/>
<dbReference type="InterPro" id="IPR005511">
    <property type="entry name" value="SMP-30"/>
</dbReference>
<comment type="cofactor">
    <cofactor evidence="3">
        <name>Zn(2+)</name>
        <dbReference type="ChEBI" id="CHEBI:29105"/>
    </cofactor>
    <text evidence="3">Binds 1 divalent metal cation per subunit.</text>
</comment>
<feature type="domain" description="SMP-30/Gluconolactonase/LRE-like region" evidence="4">
    <location>
        <begin position="14"/>
        <end position="255"/>
    </location>
</feature>
<dbReference type="InterPro" id="IPR013658">
    <property type="entry name" value="SGL"/>
</dbReference>
<feature type="binding site" evidence="3">
    <location>
        <position position="120"/>
    </location>
    <ligand>
        <name>substrate</name>
    </ligand>
</feature>
<dbReference type="PRINTS" id="PR01790">
    <property type="entry name" value="SMP30FAMILY"/>
</dbReference>
<dbReference type="PANTHER" id="PTHR10907:SF47">
    <property type="entry name" value="REGUCALCIN"/>
    <property type="match status" value="1"/>
</dbReference>
<feature type="binding site" evidence="3">
    <location>
        <position position="102"/>
    </location>
    <ligand>
        <name>substrate</name>
    </ligand>
</feature>
<name>A0A1H8Z055_9ACTN</name>
<feature type="active site" description="Proton donor/acceptor" evidence="2">
    <location>
        <position position="197"/>
    </location>
</feature>
<reference evidence="6" key="1">
    <citation type="submission" date="2016-10" db="EMBL/GenBank/DDBJ databases">
        <authorList>
            <person name="Varghese N."/>
            <person name="Submissions S."/>
        </authorList>
    </citation>
    <scope>NUCLEOTIDE SEQUENCE [LARGE SCALE GENOMIC DNA]</scope>
    <source>
        <strain evidence="6">CGMCC 4.6856</strain>
    </source>
</reference>
<protein>
    <submittedName>
        <fullName evidence="5">Sugar lactone lactonase YvrE</fullName>
    </submittedName>
</protein>
<evidence type="ECO:0000259" key="4">
    <source>
        <dbReference type="Pfam" id="PF08450"/>
    </source>
</evidence>
<dbReference type="SUPFAM" id="SSF63829">
    <property type="entry name" value="Calcium-dependent phosphotriesterase"/>
    <property type="match status" value="1"/>
</dbReference>
<gene>
    <name evidence="5" type="ORF">SAMN05421756_10139</name>
</gene>
<dbReference type="GO" id="GO:0004341">
    <property type="term" value="F:gluconolactonase activity"/>
    <property type="evidence" value="ECO:0007669"/>
    <property type="project" value="TreeGrafter"/>
</dbReference>
<accession>A0A1H8Z055</accession>
<evidence type="ECO:0000313" key="5">
    <source>
        <dbReference type="EMBL" id="SEP57899.1"/>
    </source>
</evidence>
<dbReference type="Proteomes" id="UP000198504">
    <property type="component" value="Unassembled WGS sequence"/>
</dbReference>
<keyword evidence="3" id="KW-0479">Metal-binding</keyword>
<evidence type="ECO:0000256" key="3">
    <source>
        <dbReference type="PIRSR" id="PIRSR605511-2"/>
    </source>
</evidence>
<feature type="binding site" evidence="3">
    <location>
        <position position="148"/>
    </location>
    <ligand>
        <name>a divalent metal cation</name>
        <dbReference type="ChEBI" id="CHEBI:60240"/>
    </ligand>
</feature>
<organism evidence="5 6">
    <name type="scientific">Microlunatus flavus</name>
    <dbReference type="NCBI Taxonomy" id="1036181"/>
    <lineage>
        <taxon>Bacteria</taxon>
        <taxon>Bacillati</taxon>
        <taxon>Actinomycetota</taxon>
        <taxon>Actinomycetes</taxon>
        <taxon>Propionibacteriales</taxon>
        <taxon>Propionibacteriaceae</taxon>
        <taxon>Microlunatus</taxon>
    </lineage>
</organism>
<keyword evidence="6" id="KW-1185">Reference proteome</keyword>
<dbReference type="GO" id="GO:0005509">
    <property type="term" value="F:calcium ion binding"/>
    <property type="evidence" value="ECO:0007669"/>
    <property type="project" value="TreeGrafter"/>
</dbReference>
<evidence type="ECO:0000256" key="1">
    <source>
        <dbReference type="ARBA" id="ARBA00008853"/>
    </source>
</evidence>
<feature type="binding site" evidence="3">
    <location>
        <position position="197"/>
    </location>
    <ligand>
        <name>a divalent metal cation</name>
        <dbReference type="ChEBI" id="CHEBI:60240"/>
    </ligand>
</feature>
<feature type="binding site" evidence="3">
    <location>
        <position position="100"/>
    </location>
    <ligand>
        <name>substrate</name>
    </ligand>
</feature>
<dbReference type="EMBL" id="FOFA01000001">
    <property type="protein sequence ID" value="SEP57899.1"/>
    <property type="molecule type" value="Genomic_DNA"/>
</dbReference>
<dbReference type="InterPro" id="IPR011042">
    <property type="entry name" value="6-blade_b-propeller_TolB-like"/>
</dbReference>
<feature type="binding site" evidence="3">
    <location>
        <position position="15"/>
    </location>
    <ligand>
        <name>a divalent metal cation</name>
        <dbReference type="ChEBI" id="CHEBI:60240"/>
    </ligand>
</feature>
<dbReference type="RefSeq" id="WP_091177815.1">
    <property type="nucleotide sequence ID" value="NZ_FOFA01000001.1"/>
</dbReference>
<dbReference type="PANTHER" id="PTHR10907">
    <property type="entry name" value="REGUCALCIN"/>
    <property type="match status" value="1"/>
</dbReference>
<dbReference type="Gene3D" id="2.120.10.30">
    <property type="entry name" value="TolB, C-terminal domain"/>
    <property type="match status" value="1"/>
</dbReference>
<sequence length="287" mass="30427">MRAEQLTEPCTSHGEGPSWDAPRDRLLLVDMLAGDVLAVRPDDVGGASVERHHLASVAAALRARRSGGFVLATEDRFLLLDDDLAVERELPPVFADPTLRFNDGGCDPLGAFLVGTMAYDETPGRGTLYRLDPDGRVSVVRTGATISNGVQWTCDGRSALYVDTPTAKVQRFAVDPATGAWSDGRTFAEVDGPGLPDGMAIDEGDGVWVALWGGGQVRRWTADGRLDRVVELPVTQVTACTFGGPDLSTLFITTSRQGVPDGEQPEAGAVFTHDAGIRGAVPHAYAG</sequence>
<dbReference type="OrthoDB" id="2633250at2"/>
<dbReference type="STRING" id="1036181.SAMN05421756_10139"/>
<comment type="similarity">
    <text evidence="1">Belongs to the SMP-30/CGR1 family.</text>
</comment>
<evidence type="ECO:0000313" key="6">
    <source>
        <dbReference type="Proteomes" id="UP000198504"/>
    </source>
</evidence>
<keyword evidence="3" id="KW-0862">Zinc</keyword>
<evidence type="ECO:0000256" key="2">
    <source>
        <dbReference type="PIRSR" id="PIRSR605511-1"/>
    </source>
</evidence>
<dbReference type="GO" id="GO:0019853">
    <property type="term" value="P:L-ascorbic acid biosynthetic process"/>
    <property type="evidence" value="ECO:0007669"/>
    <property type="project" value="TreeGrafter"/>
</dbReference>
<proteinExistence type="inferred from homology"/>